<organism evidence="1">
    <name type="scientific">freshwater metagenome</name>
    <dbReference type="NCBI Taxonomy" id="449393"/>
    <lineage>
        <taxon>unclassified sequences</taxon>
        <taxon>metagenomes</taxon>
        <taxon>ecological metagenomes</taxon>
    </lineage>
</organism>
<protein>
    <submittedName>
        <fullName evidence="1">Uncharacterized protein</fullName>
    </submittedName>
</protein>
<proteinExistence type="predicted"/>
<dbReference type="InterPro" id="IPR016155">
    <property type="entry name" value="Mopterin_synth/thiamin_S_b"/>
</dbReference>
<dbReference type="EMBL" id="JNSL01000058">
    <property type="protein sequence ID" value="KGA17585.1"/>
    <property type="molecule type" value="Genomic_DNA"/>
</dbReference>
<accession>A0A094Q0F6</accession>
<dbReference type="AlphaFoldDB" id="A0A094Q0F6"/>
<name>A0A094Q0F6_9ZZZZ</name>
<dbReference type="InterPro" id="IPR003749">
    <property type="entry name" value="ThiS/MoaD-like"/>
</dbReference>
<dbReference type="InterPro" id="IPR012675">
    <property type="entry name" value="Beta-grasp_dom_sf"/>
</dbReference>
<dbReference type="Gene3D" id="3.10.20.30">
    <property type="match status" value="1"/>
</dbReference>
<dbReference type="SUPFAM" id="SSF54285">
    <property type="entry name" value="MoaD/ThiS"/>
    <property type="match status" value="1"/>
</dbReference>
<sequence length="79" mass="8390">MAVTVRFYAAARKASGVTELKLDAATAMQILDKAVEAHPNLAQVLPQCSFLLNEVALHDLNTQVLDNATLDVLPPFAGG</sequence>
<dbReference type="Pfam" id="PF02597">
    <property type="entry name" value="ThiS"/>
    <property type="match status" value="1"/>
</dbReference>
<comment type="caution">
    <text evidence="1">The sequence shown here is derived from an EMBL/GenBank/DDBJ whole genome shotgun (WGS) entry which is preliminary data.</text>
</comment>
<reference evidence="1" key="1">
    <citation type="submission" date="2014-06" db="EMBL/GenBank/DDBJ databases">
        <title>Key roles for freshwater Actinobacteria revealed by deep metagenomic sequencing.</title>
        <authorList>
            <person name="Ghai R."/>
            <person name="Mizuno C.M."/>
            <person name="Picazo A."/>
            <person name="Camacho A."/>
            <person name="Rodriguez-Valera F."/>
        </authorList>
    </citation>
    <scope>NUCLEOTIDE SEQUENCE</scope>
</reference>
<gene>
    <name evidence="1" type="ORF">GM51_10070</name>
</gene>
<evidence type="ECO:0000313" key="1">
    <source>
        <dbReference type="EMBL" id="KGA17585.1"/>
    </source>
</evidence>